<organism evidence="2 3">
    <name type="scientific">Pusillimonas noertemannii</name>
    <dbReference type="NCBI Taxonomy" id="305977"/>
    <lineage>
        <taxon>Bacteria</taxon>
        <taxon>Pseudomonadati</taxon>
        <taxon>Pseudomonadota</taxon>
        <taxon>Betaproteobacteria</taxon>
        <taxon>Burkholderiales</taxon>
        <taxon>Alcaligenaceae</taxon>
        <taxon>Pusillimonas</taxon>
    </lineage>
</organism>
<comment type="caution">
    <text evidence="2">The sequence shown here is derived from an EMBL/GenBank/DDBJ whole genome shotgun (WGS) entry which is preliminary data.</text>
</comment>
<dbReference type="STRING" id="1231391.GCA_000308195_00331"/>
<dbReference type="Proteomes" id="UP000246145">
    <property type="component" value="Unassembled WGS sequence"/>
</dbReference>
<evidence type="ECO:0000256" key="1">
    <source>
        <dbReference type="SAM" id="MobiDB-lite"/>
    </source>
</evidence>
<feature type="region of interest" description="Disordered" evidence="1">
    <location>
        <begin position="159"/>
        <end position="179"/>
    </location>
</feature>
<name>A0A2U1CLA6_9BURK</name>
<reference evidence="2 3" key="1">
    <citation type="submission" date="2018-04" db="EMBL/GenBank/DDBJ databases">
        <title>Genomic Encyclopedia of Type Strains, Phase IV (KMG-IV): sequencing the most valuable type-strain genomes for metagenomic binning, comparative biology and taxonomic classification.</title>
        <authorList>
            <person name="Goeker M."/>
        </authorList>
    </citation>
    <scope>NUCLEOTIDE SEQUENCE [LARGE SCALE GENOMIC DNA]</scope>
    <source>
        <strain evidence="2 3">DSM 10065</strain>
    </source>
</reference>
<gene>
    <name evidence="2" type="ORF">C7440_2520</name>
</gene>
<dbReference type="AlphaFoldDB" id="A0A2U1CLA6"/>
<accession>A0A2U1CLA6</accession>
<dbReference type="EMBL" id="QEKO01000003">
    <property type="protein sequence ID" value="PVY61787.1"/>
    <property type="molecule type" value="Genomic_DNA"/>
</dbReference>
<sequence length="179" mass="18971">MPEREGSWFADVAAARKAVDMVLPMMEAAMKDSTVGESGFLHIVIMDPALAWGAAPFEQSILLEHSVGDRERWDADYARFARDKAQVCWRTGRDGHSVRAVSPHLLKGRDCGVWGGVCVDGIVVGVSGANSWYDEAFAGCIAHCLKAVSKAKALAQPETPELGPVGQEAGSGAAQADGC</sequence>
<dbReference type="RefSeq" id="WP_017522709.1">
    <property type="nucleotide sequence ID" value="NZ_JACCEX010000003.1"/>
</dbReference>
<dbReference type="OrthoDB" id="8665408at2"/>
<keyword evidence="3" id="KW-1185">Reference proteome</keyword>
<protein>
    <submittedName>
        <fullName evidence="2">Uncharacterized protein</fullName>
    </submittedName>
</protein>
<evidence type="ECO:0000313" key="3">
    <source>
        <dbReference type="Proteomes" id="UP000246145"/>
    </source>
</evidence>
<proteinExistence type="predicted"/>
<evidence type="ECO:0000313" key="2">
    <source>
        <dbReference type="EMBL" id="PVY61787.1"/>
    </source>
</evidence>